<protein>
    <recommendedName>
        <fullName evidence="3">Thioredoxin domain-containing protein</fullName>
    </recommendedName>
</protein>
<dbReference type="EMBL" id="JAVYJV010000018">
    <property type="protein sequence ID" value="KAK4347518.1"/>
    <property type="molecule type" value="Genomic_DNA"/>
</dbReference>
<proteinExistence type="predicted"/>
<dbReference type="Proteomes" id="UP001291623">
    <property type="component" value="Unassembled WGS sequence"/>
</dbReference>
<dbReference type="AlphaFoldDB" id="A0AAE1R9I8"/>
<evidence type="ECO:0000313" key="2">
    <source>
        <dbReference type="Proteomes" id="UP001291623"/>
    </source>
</evidence>
<dbReference type="InterPro" id="IPR036249">
    <property type="entry name" value="Thioredoxin-like_sf"/>
</dbReference>
<dbReference type="SUPFAM" id="SSF52833">
    <property type="entry name" value="Thioredoxin-like"/>
    <property type="match status" value="1"/>
</dbReference>
<keyword evidence="2" id="KW-1185">Reference proteome</keyword>
<dbReference type="Gene3D" id="3.40.30.10">
    <property type="entry name" value="Glutaredoxin"/>
    <property type="match status" value="1"/>
</dbReference>
<evidence type="ECO:0008006" key="3">
    <source>
        <dbReference type="Google" id="ProtNLM"/>
    </source>
</evidence>
<name>A0AAE1R9I8_9SOLA</name>
<sequence length="83" mass="9314">MLYQLCPKNSSTIHFAKYKMNLCLQYSTLLLSGVAPEGLGNALSKLNLHSAPTLHFFQNGKKISEVIGADVQRLKDIMEELYK</sequence>
<dbReference type="CDD" id="cd02947">
    <property type="entry name" value="TRX_family"/>
    <property type="match status" value="1"/>
</dbReference>
<accession>A0AAE1R9I8</accession>
<organism evidence="1 2">
    <name type="scientific">Anisodus tanguticus</name>
    <dbReference type="NCBI Taxonomy" id="243964"/>
    <lineage>
        <taxon>Eukaryota</taxon>
        <taxon>Viridiplantae</taxon>
        <taxon>Streptophyta</taxon>
        <taxon>Embryophyta</taxon>
        <taxon>Tracheophyta</taxon>
        <taxon>Spermatophyta</taxon>
        <taxon>Magnoliopsida</taxon>
        <taxon>eudicotyledons</taxon>
        <taxon>Gunneridae</taxon>
        <taxon>Pentapetalae</taxon>
        <taxon>asterids</taxon>
        <taxon>lamiids</taxon>
        <taxon>Solanales</taxon>
        <taxon>Solanaceae</taxon>
        <taxon>Solanoideae</taxon>
        <taxon>Hyoscyameae</taxon>
        <taxon>Anisodus</taxon>
    </lineage>
</organism>
<evidence type="ECO:0000313" key="1">
    <source>
        <dbReference type="EMBL" id="KAK4347518.1"/>
    </source>
</evidence>
<gene>
    <name evidence="1" type="ORF">RND71_033857</name>
</gene>
<comment type="caution">
    <text evidence="1">The sequence shown here is derived from an EMBL/GenBank/DDBJ whole genome shotgun (WGS) entry which is preliminary data.</text>
</comment>
<reference evidence="1" key="1">
    <citation type="submission" date="2023-12" db="EMBL/GenBank/DDBJ databases">
        <title>Genome assembly of Anisodus tanguticus.</title>
        <authorList>
            <person name="Wang Y.-J."/>
        </authorList>
    </citation>
    <scope>NUCLEOTIDE SEQUENCE</scope>
    <source>
        <strain evidence="1">KB-2021</strain>
        <tissue evidence="1">Leaf</tissue>
    </source>
</reference>